<dbReference type="InterPro" id="IPR007048">
    <property type="entry name" value="IraD/Gp25-like"/>
</dbReference>
<dbReference type="EMBL" id="LAZR01001915">
    <property type="protein sequence ID" value="KKN37163.1"/>
    <property type="molecule type" value="Genomic_DNA"/>
</dbReference>
<organism evidence="2">
    <name type="scientific">marine sediment metagenome</name>
    <dbReference type="NCBI Taxonomy" id="412755"/>
    <lineage>
        <taxon>unclassified sequences</taxon>
        <taxon>metagenomes</taxon>
        <taxon>ecological metagenomes</taxon>
    </lineage>
</organism>
<sequence>MTDTALGITLPLKRGKTGYFGQAFDVITQIKSNLINLILTRKGERVFQPDFGSDLHSLIFTQMDEEYDKNVKNAVASAVRKWMPFLNIVEQVVTRDEDKNSTLLEVTFSLNTNTDITETIVVEF</sequence>
<feature type="domain" description="IraD/Gp25-like" evidence="1">
    <location>
        <begin position="29"/>
        <end position="112"/>
    </location>
</feature>
<accession>A0A0F9T6N1</accession>
<comment type="caution">
    <text evidence="2">The sequence shown here is derived from an EMBL/GenBank/DDBJ whole genome shotgun (WGS) entry which is preliminary data.</text>
</comment>
<name>A0A0F9T6N1_9ZZZZ</name>
<evidence type="ECO:0000313" key="2">
    <source>
        <dbReference type="EMBL" id="KKN37163.1"/>
    </source>
</evidence>
<reference evidence="2" key="1">
    <citation type="journal article" date="2015" name="Nature">
        <title>Complex archaea that bridge the gap between prokaryotes and eukaryotes.</title>
        <authorList>
            <person name="Spang A."/>
            <person name="Saw J.H."/>
            <person name="Jorgensen S.L."/>
            <person name="Zaremba-Niedzwiedzka K."/>
            <person name="Martijn J."/>
            <person name="Lind A.E."/>
            <person name="van Eijk R."/>
            <person name="Schleper C."/>
            <person name="Guy L."/>
            <person name="Ettema T.J."/>
        </authorList>
    </citation>
    <scope>NUCLEOTIDE SEQUENCE</scope>
</reference>
<dbReference type="AlphaFoldDB" id="A0A0F9T6N1"/>
<evidence type="ECO:0000259" key="1">
    <source>
        <dbReference type="Pfam" id="PF04965"/>
    </source>
</evidence>
<dbReference type="SUPFAM" id="SSF160719">
    <property type="entry name" value="gpW/gp25-like"/>
    <property type="match status" value="1"/>
</dbReference>
<protein>
    <recommendedName>
        <fullName evidence="1">IraD/Gp25-like domain-containing protein</fullName>
    </recommendedName>
</protein>
<proteinExistence type="predicted"/>
<dbReference type="Pfam" id="PF04965">
    <property type="entry name" value="GPW_gp25"/>
    <property type="match status" value="1"/>
</dbReference>
<gene>
    <name evidence="2" type="ORF">LCGC14_0766420</name>
</gene>
<dbReference type="Gene3D" id="3.10.450.40">
    <property type="match status" value="1"/>
</dbReference>